<evidence type="ECO:0000256" key="1">
    <source>
        <dbReference type="SAM" id="SignalP"/>
    </source>
</evidence>
<protein>
    <submittedName>
        <fullName evidence="2">Uncharacterized protein</fullName>
    </submittedName>
</protein>
<accession>A0ABV9Y927</accession>
<proteinExistence type="predicted"/>
<name>A0ABV9Y927_9PSEU</name>
<comment type="caution">
    <text evidence="2">The sequence shown here is derived from an EMBL/GenBank/DDBJ whole genome shotgun (WGS) entry which is preliminary data.</text>
</comment>
<gene>
    <name evidence="2" type="ORF">ACFPFM_30675</name>
</gene>
<keyword evidence="1" id="KW-0732">Signal</keyword>
<dbReference type="RefSeq" id="WP_344037557.1">
    <property type="nucleotide sequence ID" value="NZ_BAAAKE010000008.1"/>
</dbReference>
<evidence type="ECO:0000313" key="2">
    <source>
        <dbReference type="EMBL" id="MFC5058097.1"/>
    </source>
</evidence>
<evidence type="ECO:0000313" key="3">
    <source>
        <dbReference type="Proteomes" id="UP001595833"/>
    </source>
</evidence>
<reference evidence="3" key="1">
    <citation type="journal article" date="2019" name="Int. J. Syst. Evol. Microbiol.">
        <title>The Global Catalogue of Microorganisms (GCM) 10K type strain sequencing project: providing services to taxonomists for standard genome sequencing and annotation.</title>
        <authorList>
            <consortium name="The Broad Institute Genomics Platform"/>
            <consortium name="The Broad Institute Genome Sequencing Center for Infectious Disease"/>
            <person name="Wu L."/>
            <person name="Ma J."/>
        </authorList>
    </citation>
    <scope>NUCLEOTIDE SEQUENCE [LARGE SCALE GENOMIC DNA]</scope>
    <source>
        <strain evidence="3">KCTC 12848</strain>
    </source>
</reference>
<feature type="chain" id="PRO_5046242178" evidence="1">
    <location>
        <begin position="28"/>
        <end position="182"/>
    </location>
</feature>
<organism evidence="2 3">
    <name type="scientific">Saccharothrix xinjiangensis</name>
    <dbReference type="NCBI Taxonomy" id="204798"/>
    <lineage>
        <taxon>Bacteria</taxon>
        <taxon>Bacillati</taxon>
        <taxon>Actinomycetota</taxon>
        <taxon>Actinomycetes</taxon>
        <taxon>Pseudonocardiales</taxon>
        <taxon>Pseudonocardiaceae</taxon>
        <taxon>Saccharothrix</taxon>
    </lineage>
</organism>
<feature type="signal peptide" evidence="1">
    <location>
        <begin position="1"/>
        <end position="27"/>
    </location>
</feature>
<sequence>MNRMGRKLAALVGAVVLVLAGTGIAQASSRSFPEGFEWNPAGSWGVWVLGSGNGGFDYDNGTARSGRGNGWLHSGYRDSAAAAMGIWVPTGDSGRSDCVAHIYANPLNDRSREITVELFNSAGARIHHGERALTYPGYQPVALEFSLVGFHSVYVRYLLQDSGRGHDGEWVRLDDFQLTCWW</sequence>
<keyword evidence="3" id="KW-1185">Reference proteome</keyword>
<dbReference type="EMBL" id="JBHSJB010000031">
    <property type="protein sequence ID" value="MFC5058097.1"/>
    <property type="molecule type" value="Genomic_DNA"/>
</dbReference>
<dbReference type="Proteomes" id="UP001595833">
    <property type="component" value="Unassembled WGS sequence"/>
</dbReference>